<sequence>MAHVDDAYLPHLADAGVAAVIVRPDFYVYGGVPDLADLPRLVADLCSDLTLVPVPTLT</sequence>
<name>A0A561SK12_9PSEU</name>
<gene>
    <name evidence="1" type="ORF">FHX44_111073</name>
</gene>
<evidence type="ECO:0000313" key="1">
    <source>
        <dbReference type="EMBL" id="TWF75189.1"/>
    </source>
</evidence>
<evidence type="ECO:0000313" key="2">
    <source>
        <dbReference type="Proteomes" id="UP000321261"/>
    </source>
</evidence>
<protein>
    <submittedName>
        <fullName evidence="1">Uncharacterized protein</fullName>
    </submittedName>
</protein>
<dbReference type="EMBL" id="VIWU01000001">
    <property type="protein sequence ID" value="TWF75189.1"/>
    <property type="molecule type" value="Genomic_DNA"/>
</dbReference>
<comment type="caution">
    <text evidence="1">The sequence shown here is derived from an EMBL/GenBank/DDBJ whole genome shotgun (WGS) entry which is preliminary data.</text>
</comment>
<reference evidence="1 2" key="1">
    <citation type="submission" date="2019-06" db="EMBL/GenBank/DDBJ databases">
        <title>Sequencing the genomes of 1000 actinobacteria strains.</title>
        <authorList>
            <person name="Klenk H.-P."/>
        </authorList>
    </citation>
    <scope>NUCLEOTIDE SEQUENCE [LARGE SCALE GENOMIC DNA]</scope>
    <source>
        <strain evidence="1 2">DSM 45671</strain>
    </source>
</reference>
<organism evidence="1 2">
    <name type="scientific">Pseudonocardia hierapolitana</name>
    <dbReference type="NCBI Taxonomy" id="1128676"/>
    <lineage>
        <taxon>Bacteria</taxon>
        <taxon>Bacillati</taxon>
        <taxon>Actinomycetota</taxon>
        <taxon>Actinomycetes</taxon>
        <taxon>Pseudonocardiales</taxon>
        <taxon>Pseudonocardiaceae</taxon>
        <taxon>Pseudonocardia</taxon>
    </lineage>
</organism>
<proteinExistence type="predicted"/>
<dbReference type="AlphaFoldDB" id="A0A561SK12"/>
<keyword evidence="2" id="KW-1185">Reference proteome</keyword>
<accession>A0A561SK12</accession>
<dbReference type="Proteomes" id="UP000321261">
    <property type="component" value="Unassembled WGS sequence"/>
</dbReference>